<evidence type="ECO:0000256" key="4">
    <source>
        <dbReference type="ARBA" id="ARBA00022840"/>
    </source>
</evidence>
<dbReference type="InterPro" id="IPR003439">
    <property type="entry name" value="ABC_transporter-like_ATP-bd"/>
</dbReference>
<gene>
    <name evidence="6" type="ORF">D8S82_01560</name>
</gene>
<feature type="domain" description="ABC transporter" evidence="5">
    <location>
        <begin position="250"/>
        <end position="495"/>
    </location>
</feature>
<sequence length="495" mass="53009">MSHGAAELTLESLTKSYGGVHALTDVTMTLRPGSVVALAGENGAGKSTLIKILAGAVSADHGRVLLDGTELPADPRRVIDVGVSVIYQELTDIPDMSVVDNVMLGRPLHNANMTNRRGNRRAARDALSRVGLTDVDVTRPVRSLTLAQRQLVEIARCLARKARVLVFDEPTSALPEHDVKNLHALIGRLKQEGLTIVYVSHHLDELFAIADRICVLRDGRLVDDRPIAEWTERSLIKAMLAKDLEQAYPFEARDLGEVRLSVSDLSAPGIRNATVTARAGEIVGLVGLAGAGRTELMKAIAGINDASAGRITRDATSLRTGSIVSAKKLGIVYSPEDRKTEGVILDKSIQDNMIYGLYSRVSRYGIRMPAAQRKFAAAAMKRFGVKAESPATAVGMLSGGNQQKVVLARAAAGQPAVMLLDDPTRGVDVGAKSGIYQQIIELAKTGVAVLLTSSDTDEVLAMADRVYVLRAGRLVGEVARSEYDREHILHLAAAG</sequence>
<evidence type="ECO:0000313" key="7">
    <source>
        <dbReference type="Proteomes" id="UP000315759"/>
    </source>
</evidence>
<keyword evidence="3" id="KW-0547">Nucleotide-binding</keyword>
<name>A0A544W7M6_9MYCO</name>
<dbReference type="EMBL" id="VIFX01000002">
    <property type="protein sequence ID" value="TQR88234.1"/>
    <property type="molecule type" value="Genomic_DNA"/>
</dbReference>
<dbReference type="Pfam" id="PF00005">
    <property type="entry name" value="ABC_tran"/>
    <property type="match status" value="2"/>
</dbReference>
<dbReference type="CDD" id="cd03215">
    <property type="entry name" value="ABC_Carb_Monos_II"/>
    <property type="match status" value="1"/>
</dbReference>
<proteinExistence type="predicted"/>
<comment type="caution">
    <text evidence="6">The sequence shown here is derived from an EMBL/GenBank/DDBJ whole genome shotgun (WGS) entry which is preliminary data.</text>
</comment>
<organism evidence="6 7">
    <name type="scientific">Mycolicibacterium hodleri</name>
    <dbReference type="NCBI Taxonomy" id="49897"/>
    <lineage>
        <taxon>Bacteria</taxon>
        <taxon>Bacillati</taxon>
        <taxon>Actinomycetota</taxon>
        <taxon>Actinomycetes</taxon>
        <taxon>Mycobacteriales</taxon>
        <taxon>Mycobacteriaceae</taxon>
        <taxon>Mycolicibacterium</taxon>
    </lineage>
</organism>
<dbReference type="InterPro" id="IPR050107">
    <property type="entry name" value="ABC_carbohydrate_import_ATPase"/>
</dbReference>
<keyword evidence="2" id="KW-0677">Repeat</keyword>
<evidence type="ECO:0000256" key="1">
    <source>
        <dbReference type="ARBA" id="ARBA00022448"/>
    </source>
</evidence>
<dbReference type="RefSeq" id="WP_142550221.1">
    <property type="nucleotide sequence ID" value="NZ_VIFX01000002.1"/>
</dbReference>
<protein>
    <submittedName>
        <fullName evidence="6">Sugar ABC transporter ATP-binding protein</fullName>
    </submittedName>
</protein>
<evidence type="ECO:0000256" key="3">
    <source>
        <dbReference type="ARBA" id="ARBA00022741"/>
    </source>
</evidence>
<dbReference type="AlphaFoldDB" id="A0A544W7M6"/>
<keyword evidence="4 6" id="KW-0067">ATP-binding</keyword>
<evidence type="ECO:0000256" key="2">
    <source>
        <dbReference type="ARBA" id="ARBA00022737"/>
    </source>
</evidence>
<dbReference type="Gene3D" id="3.40.50.300">
    <property type="entry name" value="P-loop containing nucleotide triphosphate hydrolases"/>
    <property type="match status" value="2"/>
</dbReference>
<dbReference type="GO" id="GO:0016887">
    <property type="term" value="F:ATP hydrolysis activity"/>
    <property type="evidence" value="ECO:0007669"/>
    <property type="project" value="InterPro"/>
</dbReference>
<dbReference type="SUPFAM" id="SSF52540">
    <property type="entry name" value="P-loop containing nucleoside triphosphate hydrolases"/>
    <property type="match status" value="2"/>
</dbReference>
<dbReference type="PANTHER" id="PTHR43790">
    <property type="entry name" value="CARBOHYDRATE TRANSPORT ATP-BINDING PROTEIN MG119-RELATED"/>
    <property type="match status" value="1"/>
</dbReference>
<dbReference type="CDD" id="cd03216">
    <property type="entry name" value="ABC_Carb_Monos_I"/>
    <property type="match status" value="1"/>
</dbReference>
<keyword evidence="1" id="KW-0813">Transport</keyword>
<evidence type="ECO:0000313" key="6">
    <source>
        <dbReference type="EMBL" id="TQR88234.1"/>
    </source>
</evidence>
<evidence type="ECO:0000259" key="5">
    <source>
        <dbReference type="PROSITE" id="PS50893"/>
    </source>
</evidence>
<dbReference type="Proteomes" id="UP000315759">
    <property type="component" value="Unassembled WGS sequence"/>
</dbReference>
<reference evidence="6 7" key="1">
    <citation type="submission" date="2018-10" db="EMBL/GenBank/DDBJ databases">
        <title>Draft genome of Mycobacterium hodleri strain B.</title>
        <authorList>
            <person name="Amande T.J."/>
            <person name="Mcgenity T.J."/>
        </authorList>
    </citation>
    <scope>NUCLEOTIDE SEQUENCE [LARGE SCALE GENOMIC DNA]</scope>
    <source>
        <strain evidence="6 7">B</strain>
    </source>
</reference>
<dbReference type="PROSITE" id="PS00211">
    <property type="entry name" value="ABC_TRANSPORTER_1"/>
    <property type="match status" value="1"/>
</dbReference>
<dbReference type="PROSITE" id="PS50893">
    <property type="entry name" value="ABC_TRANSPORTER_2"/>
    <property type="match status" value="2"/>
</dbReference>
<keyword evidence="7" id="KW-1185">Reference proteome</keyword>
<feature type="domain" description="ABC transporter" evidence="5">
    <location>
        <begin position="8"/>
        <end position="243"/>
    </location>
</feature>
<dbReference type="InterPro" id="IPR017871">
    <property type="entry name" value="ABC_transporter-like_CS"/>
</dbReference>
<dbReference type="SMART" id="SM00382">
    <property type="entry name" value="AAA"/>
    <property type="match status" value="2"/>
</dbReference>
<dbReference type="InterPro" id="IPR003593">
    <property type="entry name" value="AAA+_ATPase"/>
</dbReference>
<dbReference type="InterPro" id="IPR027417">
    <property type="entry name" value="P-loop_NTPase"/>
</dbReference>
<accession>A0A544W7M6</accession>
<dbReference type="PANTHER" id="PTHR43790:SF9">
    <property type="entry name" value="GALACTOFURANOSE TRANSPORTER ATP-BINDING PROTEIN YTFR"/>
    <property type="match status" value="1"/>
</dbReference>
<dbReference type="GO" id="GO:0005524">
    <property type="term" value="F:ATP binding"/>
    <property type="evidence" value="ECO:0007669"/>
    <property type="project" value="UniProtKB-KW"/>
</dbReference>